<dbReference type="Proteomes" id="UP001500582">
    <property type="component" value="Unassembled WGS sequence"/>
</dbReference>
<proteinExistence type="predicted"/>
<dbReference type="CDD" id="cd00038">
    <property type="entry name" value="CAP_ED"/>
    <property type="match status" value="1"/>
</dbReference>
<sequence>MFAVFKKYIDDKINLTAEDWALIESLVVIKKLRKHQYLLQEGDLWKYHAFVCEGCLRTYRIDDKGQENIMYFAIENWWTGDRESLHSGNPSRSNIDAVEDTVVLLFTYNNFEAIKNTIPVFRELINTIIDRSLVATQNRVHTSISQTAEERYNSFLANSPHLANRVPQHMIASYLGISPETLSRVRKQAVKK</sequence>
<gene>
    <name evidence="2" type="ORF">GCM10023149_44070</name>
</gene>
<dbReference type="InterPro" id="IPR000595">
    <property type="entry name" value="cNMP-bd_dom"/>
</dbReference>
<evidence type="ECO:0000259" key="1">
    <source>
        <dbReference type="Pfam" id="PF00027"/>
    </source>
</evidence>
<comment type="caution">
    <text evidence="2">The sequence shown here is derived from an EMBL/GenBank/DDBJ whole genome shotgun (WGS) entry which is preliminary data.</text>
</comment>
<evidence type="ECO:0000313" key="2">
    <source>
        <dbReference type="EMBL" id="GAA4335808.1"/>
    </source>
</evidence>
<name>A0ABP8H8N0_9SPHI</name>
<organism evidence="2 3">
    <name type="scientific">Mucilaginibacter gynuensis</name>
    <dbReference type="NCBI Taxonomy" id="1302236"/>
    <lineage>
        <taxon>Bacteria</taxon>
        <taxon>Pseudomonadati</taxon>
        <taxon>Bacteroidota</taxon>
        <taxon>Sphingobacteriia</taxon>
        <taxon>Sphingobacteriales</taxon>
        <taxon>Sphingobacteriaceae</taxon>
        <taxon>Mucilaginibacter</taxon>
    </lineage>
</organism>
<dbReference type="SUPFAM" id="SSF51206">
    <property type="entry name" value="cAMP-binding domain-like"/>
    <property type="match status" value="1"/>
</dbReference>
<dbReference type="Gene3D" id="2.60.120.10">
    <property type="entry name" value="Jelly Rolls"/>
    <property type="match status" value="1"/>
</dbReference>
<dbReference type="RefSeq" id="WP_345213352.1">
    <property type="nucleotide sequence ID" value="NZ_BAABFT010000016.1"/>
</dbReference>
<reference evidence="3" key="1">
    <citation type="journal article" date="2019" name="Int. J. Syst. Evol. Microbiol.">
        <title>The Global Catalogue of Microorganisms (GCM) 10K type strain sequencing project: providing services to taxonomists for standard genome sequencing and annotation.</title>
        <authorList>
            <consortium name="The Broad Institute Genomics Platform"/>
            <consortium name="The Broad Institute Genome Sequencing Center for Infectious Disease"/>
            <person name="Wu L."/>
            <person name="Ma J."/>
        </authorList>
    </citation>
    <scope>NUCLEOTIDE SEQUENCE [LARGE SCALE GENOMIC DNA]</scope>
    <source>
        <strain evidence="3">JCM 17705</strain>
    </source>
</reference>
<dbReference type="EMBL" id="BAABFT010000016">
    <property type="protein sequence ID" value="GAA4335808.1"/>
    <property type="molecule type" value="Genomic_DNA"/>
</dbReference>
<feature type="domain" description="Cyclic nucleotide-binding" evidence="1">
    <location>
        <begin position="30"/>
        <end position="114"/>
    </location>
</feature>
<dbReference type="InterPro" id="IPR018490">
    <property type="entry name" value="cNMP-bd_dom_sf"/>
</dbReference>
<keyword evidence="3" id="KW-1185">Reference proteome</keyword>
<dbReference type="Pfam" id="PF00027">
    <property type="entry name" value="cNMP_binding"/>
    <property type="match status" value="1"/>
</dbReference>
<dbReference type="InterPro" id="IPR014710">
    <property type="entry name" value="RmlC-like_jellyroll"/>
</dbReference>
<evidence type="ECO:0000313" key="3">
    <source>
        <dbReference type="Proteomes" id="UP001500582"/>
    </source>
</evidence>
<protein>
    <submittedName>
        <fullName evidence="2">Crp/Fnr family transcriptional regulator</fullName>
    </submittedName>
</protein>
<accession>A0ABP8H8N0</accession>